<keyword evidence="2" id="KW-0540">Nuclease</keyword>
<dbReference type="InterPro" id="IPR013520">
    <property type="entry name" value="Ribonucl_H"/>
</dbReference>
<dbReference type="GO" id="GO:0003676">
    <property type="term" value="F:nucleic acid binding"/>
    <property type="evidence" value="ECO:0007669"/>
    <property type="project" value="InterPro"/>
</dbReference>
<protein>
    <submittedName>
        <fullName evidence="2">Exonuclease RNase T and DNA polymerase III</fullName>
    </submittedName>
</protein>
<dbReference type="PANTHER" id="PTHR30231:SF42">
    <property type="entry name" value="EXONUCLEASE"/>
    <property type="match status" value="1"/>
</dbReference>
<name>B8HJ08_PSECP</name>
<dbReference type="OrthoDB" id="9803913at2"/>
<dbReference type="CDD" id="cd06130">
    <property type="entry name" value="DNA_pol_III_epsilon_like"/>
    <property type="match status" value="1"/>
</dbReference>
<dbReference type="InterPro" id="IPR012337">
    <property type="entry name" value="RNaseH-like_sf"/>
</dbReference>
<gene>
    <name evidence="2" type="ordered locus">Achl_4454</name>
</gene>
<dbReference type="RefSeq" id="WP_012623422.1">
    <property type="nucleotide sequence ID" value="NC_011879.1"/>
</dbReference>
<dbReference type="SUPFAM" id="SSF53098">
    <property type="entry name" value="Ribonuclease H-like"/>
    <property type="match status" value="1"/>
</dbReference>
<dbReference type="SMART" id="SM00479">
    <property type="entry name" value="EXOIII"/>
    <property type="match status" value="1"/>
</dbReference>
<dbReference type="Gene3D" id="3.30.420.10">
    <property type="entry name" value="Ribonuclease H-like superfamily/Ribonuclease H"/>
    <property type="match status" value="1"/>
</dbReference>
<keyword evidence="3" id="KW-1185">Reference proteome</keyword>
<evidence type="ECO:0000313" key="2">
    <source>
        <dbReference type="EMBL" id="ACL42405.1"/>
    </source>
</evidence>
<accession>B8HJ08</accession>
<dbReference type="Proteomes" id="UP000002505">
    <property type="component" value="Plasmid pACHL01"/>
</dbReference>
<dbReference type="PANTHER" id="PTHR30231">
    <property type="entry name" value="DNA POLYMERASE III SUBUNIT EPSILON"/>
    <property type="match status" value="1"/>
</dbReference>
<dbReference type="InterPro" id="IPR036397">
    <property type="entry name" value="RNaseH_sf"/>
</dbReference>
<keyword evidence="2" id="KW-0269">Exonuclease</keyword>
<organism evidence="2 3">
    <name type="scientific">Pseudarthrobacter chlorophenolicus (strain ATCC 700700 / DSM 12829 / CIP 107037 / JCM 12360 / KCTC 9906 / NCIMB 13794 / A6)</name>
    <name type="common">Arthrobacter chlorophenolicus</name>
    <dbReference type="NCBI Taxonomy" id="452863"/>
    <lineage>
        <taxon>Bacteria</taxon>
        <taxon>Bacillati</taxon>
        <taxon>Actinomycetota</taxon>
        <taxon>Actinomycetes</taxon>
        <taxon>Micrococcales</taxon>
        <taxon>Micrococcaceae</taxon>
        <taxon>Pseudarthrobacter</taxon>
    </lineage>
</organism>
<dbReference type="GO" id="GO:0008408">
    <property type="term" value="F:3'-5' exonuclease activity"/>
    <property type="evidence" value="ECO:0007669"/>
    <property type="project" value="TreeGrafter"/>
</dbReference>
<proteinExistence type="predicted"/>
<reference evidence="2" key="1">
    <citation type="submission" date="2009-01" db="EMBL/GenBank/DDBJ databases">
        <title>Complete sequence of plasmid1 of Arthrobacter chlorophenolicus A6.</title>
        <authorList>
            <consortium name="US DOE Joint Genome Institute"/>
            <person name="Lucas S."/>
            <person name="Copeland A."/>
            <person name="Lapidus A."/>
            <person name="Glavina del Rio T."/>
            <person name="Tice H."/>
            <person name="Bruce D."/>
            <person name="Goodwin L."/>
            <person name="Pitluck S."/>
            <person name="Goltsman E."/>
            <person name="Clum A."/>
            <person name="Larimer F."/>
            <person name="Land M."/>
            <person name="Hauser L."/>
            <person name="Kyrpides N."/>
            <person name="Mikhailova N."/>
            <person name="Jansson J."/>
            <person name="Richardson P."/>
        </authorList>
    </citation>
    <scope>NUCLEOTIDE SEQUENCE [LARGE SCALE GENOMIC DNA]</scope>
    <source>
        <strain evidence="2">A6</strain>
        <plasmid evidence="2">pACHL01</plasmid>
    </source>
</reference>
<dbReference type="HOGENOM" id="CLU_047806_14_1_11"/>
<keyword evidence="2" id="KW-0614">Plasmid</keyword>
<geneLocation type="plasmid" evidence="2 3">
    <name>pACHL01</name>
</geneLocation>
<dbReference type="EMBL" id="CP001342">
    <property type="protein sequence ID" value="ACL42405.1"/>
    <property type="molecule type" value="Genomic_DNA"/>
</dbReference>
<evidence type="ECO:0000313" key="3">
    <source>
        <dbReference type="Proteomes" id="UP000002505"/>
    </source>
</evidence>
<dbReference type="KEGG" id="ach:Achl_4454"/>
<feature type="domain" description="Exonuclease" evidence="1">
    <location>
        <begin position="8"/>
        <end position="174"/>
    </location>
</feature>
<sequence>METTPGLNFTAIDFEAANSDRASACSVGVTTVRDGLITGTTSWLIRPFTGLDSFDAYASRIHGIDASMVIDAQPLKDAMLRLSGIIGDGPVLAHNITYDATVLRHSFELTGLGQPRNEFRCTQTLSRAALQLEKTRLHVVTAYLGLPEFDNHDAAADSLACARIALHIAARRRASTITELYQSRGIG</sequence>
<keyword evidence="2" id="KW-0378">Hydrolase</keyword>
<dbReference type="Pfam" id="PF00929">
    <property type="entry name" value="RNase_T"/>
    <property type="match status" value="1"/>
</dbReference>
<dbReference type="AlphaFoldDB" id="B8HJ08"/>
<evidence type="ECO:0000259" key="1">
    <source>
        <dbReference type="SMART" id="SM00479"/>
    </source>
</evidence>
<dbReference type="GO" id="GO:0005829">
    <property type="term" value="C:cytosol"/>
    <property type="evidence" value="ECO:0007669"/>
    <property type="project" value="TreeGrafter"/>
</dbReference>